<name>A0A543NEU0_9ACTN</name>
<organism evidence="2 3">
    <name type="scientific">Haloactinospora alba</name>
    <dbReference type="NCBI Taxonomy" id="405555"/>
    <lineage>
        <taxon>Bacteria</taxon>
        <taxon>Bacillati</taxon>
        <taxon>Actinomycetota</taxon>
        <taxon>Actinomycetes</taxon>
        <taxon>Streptosporangiales</taxon>
        <taxon>Nocardiopsidaceae</taxon>
        <taxon>Haloactinospora</taxon>
    </lineage>
</organism>
<comment type="caution">
    <text evidence="2">The sequence shown here is derived from an EMBL/GenBank/DDBJ whole genome shotgun (WGS) entry which is preliminary data.</text>
</comment>
<evidence type="ECO:0000313" key="2">
    <source>
        <dbReference type="EMBL" id="TQN30329.1"/>
    </source>
</evidence>
<evidence type="ECO:0000256" key="1">
    <source>
        <dbReference type="SAM" id="MobiDB-lite"/>
    </source>
</evidence>
<dbReference type="Proteomes" id="UP000317422">
    <property type="component" value="Unassembled WGS sequence"/>
</dbReference>
<evidence type="ECO:0000313" key="3">
    <source>
        <dbReference type="Proteomes" id="UP000317422"/>
    </source>
</evidence>
<sequence>MARGDMVPRVLCASAHGEGPGIEGFGDEDAARRSAAARVRVSVPGRHPEAVGFLEEPSGGETPISGAASPLAGMPGSVCVGSNRGWPLPATGCCLFRARGRDVDGYPPEAWRISMGTRGGADG</sequence>
<gene>
    <name evidence="2" type="ORF">FHX37_0202</name>
</gene>
<proteinExistence type="predicted"/>
<feature type="region of interest" description="Disordered" evidence="1">
    <location>
        <begin position="49"/>
        <end position="69"/>
    </location>
</feature>
<dbReference type="AlphaFoldDB" id="A0A543NEU0"/>
<reference evidence="2 3" key="1">
    <citation type="submission" date="2019-06" db="EMBL/GenBank/DDBJ databases">
        <title>Sequencing the genomes of 1000 actinobacteria strains.</title>
        <authorList>
            <person name="Klenk H.-P."/>
        </authorList>
    </citation>
    <scope>NUCLEOTIDE SEQUENCE [LARGE SCALE GENOMIC DNA]</scope>
    <source>
        <strain evidence="2 3">DSM 45015</strain>
    </source>
</reference>
<accession>A0A543NEU0</accession>
<dbReference type="EMBL" id="VFQC01000001">
    <property type="protein sequence ID" value="TQN30329.1"/>
    <property type="molecule type" value="Genomic_DNA"/>
</dbReference>
<keyword evidence="3" id="KW-1185">Reference proteome</keyword>
<protein>
    <submittedName>
        <fullName evidence="2">Uncharacterized protein</fullName>
    </submittedName>
</protein>